<organism evidence="3 4">
    <name type="scientific">Mycoplana ramosa</name>
    <name type="common">Mycoplana bullata</name>
    <dbReference type="NCBI Taxonomy" id="40837"/>
    <lineage>
        <taxon>Bacteria</taxon>
        <taxon>Pseudomonadati</taxon>
        <taxon>Pseudomonadota</taxon>
        <taxon>Alphaproteobacteria</taxon>
        <taxon>Hyphomicrobiales</taxon>
        <taxon>Rhizobiaceae</taxon>
        <taxon>Mycoplana</taxon>
    </lineage>
</organism>
<dbReference type="Proteomes" id="UP001597173">
    <property type="component" value="Unassembled WGS sequence"/>
</dbReference>
<protein>
    <submittedName>
        <fullName evidence="3">NUMOD3 domain-containing DNA-binding protein</fullName>
    </submittedName>
</protein>
<proteinExistence type="predicted"/>
<keyword evidence="4" id="KW-1185">Reference proteome</keyword>
<dbReference type="SUPFAM" id="SSF82771">
    <property type="entry name" value="GIY-YIG endonuclease"/>
    <property type="match status" value="1"/>
</dbReference>
<comment type="caution">
    <text evidence="3">The sequence shown here is derived from an EMBL/GenBank/DDBJ whole genome shotgun (WGS) entry which is preliminary data.</text>
</comment>
<evidence type="ECO:0000256" key="1">
    <source>
        <dbReference type="SAM" id="MobiDB-lite"/>
    </source>
</evidence>
<feature type="domain" description="Nuclease associated modular" evidence="2">
    <location>
        <begin position="110"/>
        <end position="129"/>
    </location>
</feature>
<keyword evidence="3" id="KW-0238">DNA-binding</keyword>
<dbReference type="Pfam" id="PF07460">
    <property type="entry name" value="NUMOD3"/>
    <property type="match status" value="1"/>
</dbReference>
<gene>
    <name evidence="3" type="ORF">ACFQ33_02390</name>
</gene>
<evidence type="ECO:0000313" key="4">
    <source>
        <dbReference type="Proteomes" id="UP001597173"/>
    </source>
</evidence>
<dbReference type="InterPro" id="IPR035901">
    <property type="entry name" value="GIY-YIG_endonuc_sf"/>
</dbReference>
<dbReference type="InterPro" id="IPR003611">
    <property type="entry name" value="NUMOD3"/>
</dbReference>
<evidence type="ECO:0000259" key="2">
    <source>
        <dbReference type="Pfam" id="PF07460"/>
    </source>
</evidence>
<dbReference type="Gene3D" id="3.40.1440.10">
    <property type="entry name" value="GIY-YIG endonuclease"/>
    <property type="match status" value="1"/>
</dbReference>
<evidence type="ECO:0000313" key="3">
    <source>
        <dbReference type="EMBL" id="MFD1326749.1"/>
    </source>
</evidence>
<sequence>MERRLHVSARRLSPSPKPSTSAQGREWQHFNNLSNNRHPNILLQDAYNEFGESALVFEILELASIDELHDLENRYLDECDNLYNISKKANGGSYTLDEHPYGEEIRRKTSGENNHWHGKKHTPEARKKMQAQASGENGWMFSGYYLTPWGRFASTLEADKASNGLMSHETIRNVCKNPDREITTMSYAASKYVRQNYDKSIIGKRYSDIGFGFEAATSPKYKHDQTFRRIKPK</sequence>
<reference evidence="4" key="1">
    <citation type="journal article" date="2019" name="Int. J. Syst. Evol. Microbiol.">
        <title>The Global Catalogue of Microorganisms (GCM) 10K type strain sequencing project: providing services to taxonomists for standard genome sequencing and annotation.</title>
        <authorList>
            <consortium name="The Broad Institute Genomics Platform"/>
            <consortium name="The Broad Institute Genome Sequencing Center for Infectious Disease"/>
            <person name="Wu L."/>
            <person name="Ma J."/>
        </authorList>
    </citation>
    <scope>NUCLEOTIDE SEQUENCE [LARGE SCALE GENOMIC DNA]</scope>
    <source>
        <strain evidence="4">CCUG 55609</strain>
    </source>
</reference>
<dbReference type="RefSeq" id="WP_374838362.1">
    <property type="nucleotide sequence ID" value="NZ_JBHEEW010000006.1"/>
</dbReference>
<dbReference type="NCBIfam" id="TIGR01453">
    <property type="entry name" value="grpIintron_endo"/>
    <property type="match status" value="1"/>
</dbReference>
<dbReference type="EMBL" id="JBHTNF010000001">
    <property type="protein sequence ID" value="MFD1326749.1"/>
    <property type="molecule type" value="Genomic_DNA"/>
</dbReference>
<dbReference type="SUPFAM" id="SSF64496">
    <property type="entry name" value="DNA-binding domain of intron-encoded endonucleases"/>
    <property type="match status" value="1"/>
</dbReference>
<accession>A0ABW3YR24</accession>
<dbReference type="InterPro" id="IPR006350">
    <property type="entry name" value="Intron_endoG1"/>
</dbReference>
<dbReference type="GO" id="GO:0003677">
    <property type="term" value="F:DNA binding"/>
    <property type="evidence" value="ECO:0007669"/>
    <property type="project" value="UniProtKB-KW"/>
</dbReference>
<feature type="region of interest" description="Disordered" evidence="1">
    <location>
        <begin position="1"/>
        <end position="25"/>
    </location>
</feature>
<name>A0ABW3YR24_MYCRA</name>